<organism evidence="1 2">
    <name type="scientific">Trifolium pratense</name>
    <name type="common">Red clover</name>
    <dbReference type="NCBI Taxonomy" id="57577"/>
    <lineage>
        <taxon>Eukaryota</taxon>
        <taxon>Viridiplantae</taxon>
        <taxon>Streptophyta</taxon>
        <taxon>Embryophyta</taxon>
        <taxon>Tracheophyta</taxon>
        <taxon>Spermatophyta</taxon>
        <taxon>Magnoliopsida</taxon>
        <taxon>eudicotyledons</taxon>
        <taxon>Gunneridae</taxon>
        <taxon>Pentapetalae</taxon>
        <taxon>rosids</taxon>
        <taxon>fabids</taxon>
        <taxon>Fabales</taxon>
        <taxon>Fabaceae</taxon>
        <taxon>Papilionoideae</taxon>
        <taxon>50 kb inversion clade</taxon>
        <taxon>NPAAA clade</taxon>
        <taxon>Hologalegina</taxon>
        <taxon>IRL clade</taxon>
        <taxon>Trifolieae</taxon>
        <taxon>Trifolium</taxon>
    </lineage>
</organism>
<proteinExistence type="predicted"/>
<name>A0ACB0LU54_TRIPR</name>
<protein>
    <submittedName>
        <fullName evidence="1">Uncharacterized protein</fullName>
    </submittedName>
</protein>
<evidence type="ECO:0000313" key="1">
    <source>
        <dbReference type="EMBL" id="CAJ2670652.1"/>
    </source>
</evidence>
<gene>
    <name evidence="1" type="ORF">MILVUS5_LOCUS34656</name>
</gene>
<evidence type="ECO:0000313" key="2">
    <source>
        <dbReference type="Proteomes" id="UP001177021"/>
    </source>
</evidence>
<dbReference type="EMBL" id="CASHSV030000615">
    <property type="protein sequence ID" value="CAJ2670652.1"/>
    <property type="molecule type" value="Genomic_DNA"/>
</dbReference>
<dbReference type="Proteomes" id="UP001177021">
    <property type="component" value="Unassembled WGS sequence"/>
</dbReference>
<reference evidence="1" key="1">
    <citation type="submission" date="2023-10" db="EMBL/GenBank/DDBJ databases">
        <authorList>
            <person name="Rodriguez Cubillos JULIANA M."/>
            <person name="De Vega J."/>
        </authorList>
    </citation>
    <scope>NUCLEOTIDE SEQUENCE</scope>
</reference>
<accession>A0ACB0LU54</accession>
<keyword evidence="2" id="KW-1185">Reference proteome</keyword>
<sequence>MAEKMSDEQVDKVPLTVLVKKEENKVVYAEAGKEFVDALFSFLTLPLGTIARLMAEESNIEAARFGSLSSLYQSVKDLDESYLFSQTSKEILLKPSNSMIAYFQKMKLNIDDTELLQSYFVCEDQTCKIENMSCVSTVKNEKCICGKLLNRRISKNLSKGNGFVKEGLSFIVSDDLFVVPNEVEMSLRFLQHHGVAQTGATYKQTVYFCKKEACFQSCISY</sequence>
<comment type="caution">
    <text evidence="1">The sequence shown here is derived from an EMBL/GenBank/DDBJ whole genome shotgun (WGS) entry which is preliminary data.</text>
</comment>